<evidence type="ECO:0000256" key="2">
    <source>
        <dbReference type="ARBA" id="ARBA00018563"/>
    </source>
</evidence>
<evidence type="ECO:0000256" key="4">
    <source>
        <dbReference type="ARBA" id="ARBA00022729"/>
    </source>
</evidence>
<feature type="repeat" description="Cys-rich GLG1" evidence="11">
    <location>
        <begin position="572"/>
        <end position="631"/>
    </location>
</feature>
<keyword evidence="5" id="KW-0677">Repeat</keyword>
<comment type="subcellular location">
    <subcellularLocation>
        <location evidence="10">Golgi outpost</location>
    </subcellularLocation>
    <subcellularLocation>
        <location evidence="1">Membrane</location>
        <topology evidence="1">Single-pass type I membrane protein</topology>
    </subcellularLocation>
</comment>
<reference evidence="15" key="1">
    <citation type="journal article" date="2014" name="PLoS ONE">
        <title>The genome and linkage map of the northern pike (Esox lucius): conserved synteny revealed between the salmonid sister group and the Neoteleostei.</title>
        <authorList>
            <person name="Rondeau E.B."/>
            <person name="Minkley D.R."/>
            <person name="Leong J.S."/>
            <person name="Messmer A.M."/>
            <person name="Jantzen J.R."/>
            <person name="von Schalburg K.R."/>
            <person name="Lemon C."/>
            <person name="Bird N.H."/>
            <person name="Koop B.F."/>
        </authorList>
    </citation>
    <scope>NUCLEOTIDE SEQUENCE</scope>
</reference>
<evidence type="ECO:0000256" key="11">
    <source>
        <dbReference type="PROSITE-ProRule" id="PRU00622"/>
    </source>
</evidence>
<sequence length="1116" mass="127265">MAVCRRVPPLLLLLMSIVLYVHPIRGQKLPNNAIVKSVVSVDVPAQNQGGVAAGINGPVVVALPPRKRTSGWKLAEEGACRDDLTRLCPKHSWNNNLAVLECLQDKKELLWNYKLNLTTDPKFESVAVEVCKTTINDIKECATEERGKGYLVSCLVDHRSNITEYQCNQYITKMTSIVFSDYRLICGFMDKCHDDINTLHCGSISTGEKDVHSQGEVIACLEKGLVREAEEQPGAHAIRDECKKAIMRVAELSSDDFHLDRYLYFSCREDRERFCENTAAGEGRVYKCLFNHKFEEAMSERCREALTTRQKLIAQDYKVSYSLAKACKADLRKYRCSMDTNMPRAREARLSYLLLCLESAVHRGRTVVGECQGEMLDYRRMLMEDFSLSPEIVLHCRGEIEAHCSGLHRKGRTLHCLMRVGRGDMAAIDSLCQKALQTLIQEADPGADYRIDRALNEACESVIQTACKHIRNGDPMILSCLMEHLYTEKMVEDCEHRLLELQYFIARDWKLDPILYKKCQGDASRLCHTHGWNETSELMPPGAIFSCLYRHAYRTEEQGRRVTPYQHRGMGGLSRDCKVEVQRILHQRALDVKLDPELQTHCMTDLGKWCSEKTESGQELECLQDHLEDLVAQCRDVVGNLTELESEDIQIETLLMRACEPVIQSHCHEVADNQIDTGDLMECLVQNKHQKEMNDKCAVGVTHFQLVQIKDFRFSYKFKMACKEDVLKLCPNIKKKVDVVICLSTTVRNDTLQDTKEQRVSVKCRKQLRVEELEMSEDIRLEPELYDSCKQDIGRLCQNVAFGNAQVIECLKENKRQLTQRCHHRMFKLQEVEMMDPELDYQLMRVCKQMIRRFCTEADAKNMLQCLKQNKNSELMDPKCKQMITKRQITQNTDYRLNPVLKKSCKADIPKFCQSILNKATGDSELEGQVVSCLKLKYADQVRLRAGGGVGWGFFQYDAPPPPSLSLFYLQEVLNILKESKADIFVDPVLHTACALDIKHHCAAIPPGRGRQMSCLMEALQDKRVRLQPECKKRLQDRIDMWSYAAKVAPAEGFSDLAMQVMTSPSKNYILAMIGMGVCVLFLFGLLCGRITKRVMQELPGVALNCPPLTEPHRGA</sequence>
<feature type="repeat" description="Cys-rich GLG1" evidence="11">
    <location>
        <begin position="759"/>
        <end position="819"/>
    </location>
</feature>
<dbReference type="Pfam" id="PF00839">
    <property type="entry name" value="Cys_rich_FGFR"/>
    <property type="match status" value="14"/>
</dbReference>
<feature type="repeat" description="Cys-rich GLG1" evidence="11">
    <location>
        <begin position="875"/>
        <end position="942"/>
    </location>
</feature>
<keyword evidence="15" id="KW-1185">Reference proteome</keyword>
<dbReference type="GO" id="GO:0017134">
    <property type="term" value="F:fibroblast growth factor binding"/>
    <property type="evidence" value="ECO:0007669"/>
    <property type="project" value="TreeGrafter"/>
</dbReference>
<feature type="repeat" description="Cys-rich GLG1" evidence="11">
    <location>
        <begin position="692"/>
        <end position="751"/>
    </location>
</feature>
<dbReference type="InterPro" id="IPR017873">
    <property type="entry name" value="Cys-rich_GLG1_repeat_euk"/>
</dbReference>
<evidence type="ECO:0000256" key="9">
    <source>
        <dbReference type="ARBA" id="ARBA00023180"/>
    </source>
</evidence>
<feature type="repeat" description="Cys-rich GLG1" evidence="11">
    <location>
        <begin position="489"/>
        <end position="556"/>
    </location>
</feature>
<keyword evidence="6" id="KW-0730">Sialic acid</keyword>
<evidence type="ECO:0000256" key="12">
    <source>
        <dbReference type="SAM" id="Phobius"/>
    </source>
</evidence>
<dbReference type="PANTHER" id="PTHR11884">
    <property type="entry name" value="SELECTIN LIGAND RELATED"/>
    <property type="match status" value="1"/>
</dbReference>
<dbReference type="AlphaFoldDB" id="A0A6Q2YRU7"/>
<name>A0A6Q2YRU7_ESOLU</name>
<dbReference type="GeneTree" id="ENSGT00390000011262"/>
<evidence type="ECO:0000256" key="10">
    <source>
        <dbReference type="ARBA" id="ARBA00024182"/>
    </source>
</evidence>
<evidence type="ECO:0000256" key="6">
    <source>
        <dbReference type="ARBA" id="ARBA00022981"/>
    </source>
</evidence>
<organism evidence="14 15">
    <name type="scientific">Esox lucius</name>
    <name type="common">Northern pike</name>
    <dbReference type="NCBI Taxonomy" id="8010"/>
    <lineage>
        <taxon>Eukaryota</taxon>
        <taxon>Metazoa</taxon>
        <taxon>Chordata</taxon>
        <taxon>Craniata</taxon>
        <taxon>Vertebrata</taxon>
        <taxon>Euteleostomi</taxon>
        <taxon>Actinopterygii</taxon>
        <taxon>Neopterygii</taxon>
        <taxon>Teleostei</taxon>
        <taxon>Protacanthopterygii</taxon>
        <taxon>Esociformes</taxon>
        <taxon>Esocidae</taxon>
        <taxon>Esox</taxon>
    </lineage>
</organism>
<evidence type="ECO:0000256" key="13">
    <source>
        <dbReference type="SAM" id="SignalP"/>
    </source>
</evidence>
<keyword evidence="8 12" id="KW-0472">Membrane</keyword>
<feature type="repeat" description="Cys-rich GLG1" evidence="11">
    <location>
        <begin position="237"/>
        <end position="297"/>
    </location>
</feature>
<dbReference type="GO" id="GO:0000139">
    <property type="term" value="C:Golgi membrane"/>
    <property type="evidence" value="ECO:0007669"/>
    <property type="project" value="InterPro"/>
</dbReference>
<dbReference type="PANTHER" id="PTHR11884:SF1">
    <property type="entry name" value="GOLGI APPARATUS PROTEIN 1"/>
    <property type="match status" value="1"/>
</dbReference>
<dbReference type="Bgee" id="ENSELUG00000006991">
    <property type="expression patterns" value="Expressed in embryo and 15 other cell types or tissues"/>
</dbReference>
<proteinExistence type="predicted"/>
<accession>A0A6Q2YRU7</accession>
<dbReference type="PROSITE" id="PS51289">
    <property type="entry name" value="GLG1_C_RICH"/>
    <property type="match status" value="7"/>
</dbReference>
<dbReference type="Proteomes" id="UP000265140">
    <property type="component" value="Chromosome 19"/>
</dbReference>
<dbReference type="InterPro" id="IPR001893">
    <property type="entry name" value="Cys-rich_GLG1_repeat"/>
</dbReference>
<reference evidence="14" key="3">
    <citation type="submission" date="2025-08" db="UniProtKB">
        <authorList>
            <consortium name="Ensembl"/>
        </authorList>
    </citation>
    <scope>IDENTIFICATION</scope>
</reference>
<keyword evidence="7 12" id="KW-1133">Transmembrane helix</keyword>
<evidence type="ECO:0000256" key="3">
    <source>
        <dbReference type="ARBA" id="ARBA00022692"/>
    </source>
</evidence>
<evidence type="ECO:0000256" key="7">
    <source>
        <dbReference type="ARBA" id="ARBA00022989"/>
    </source>
</evidence>
<evidence type="ECO:0000313" key="15">
    <source>
        <dbReference type="Proteomes" id="UP000265140"/>
    </source>
</evidence>
<evidence type="ECO:0000313" key="14">
    <source>
        <dbReference type="Ensembl" id="ENSELUP00000068323.1"/>
    </source>
</evidence>
<evidence type="ECO:0000256" key="1">
    <source>
        <dbReference type="ARBA" id="ARBA00004479"/>
    </source>
</evidence>
<keyword evidence="9" id="KW-0325">Glycoprotein</keyword>
<dbReference type="InterPro" id="IPR039728">
    <property type="entry name" value="GLG1"/>
</dbReference>
<feature type="repeat" description="Cys-rich GLG1" evidence="11">
    <location>
        <begin position="366"/>
        <end position="425"/>
    </location>
</feature>
<reference evidence="14" key="4">
    <citation type="submission" date="2025-09" db="UniProtKB">
        <authorList>
            <consortium name="Ensembl"/>
        </authorList>
    </citation>
    <scope>IDENTIFICATION</scope>
</reference>
<protein>
    <recommendedName>
        <fullName evidence="2">Golgi apparatus protein 1</fullName>
    </recommendedName>
</protein>
<keyword evidence="4 13" id="KW-0732">Signal</keyword>
<feature type="chain" id="PRO_5028208671" description="Golgi apparatus protein 1" evidence="13">
    <location>
        <begin position="27"/>
        <end position="1116"/>
    </location>
</feature>
<dbReference type="Ensembl" id="ENSELUT00000085408.2">
    <property type="protein sequence ID" value="ENSELUP00000068323.1"/>
    <property type="gene ID" value="ENSELUG00000006991.3"/>
</dbReference>
<evidence type="ECO:0000256" key="5">
    <source>
        <dbReference type="ARBA" id="ARBA00022737"/>
    </source>
</evidence>
<feature type="signal peptide" evidence="13">
    <location>
        <begin position="1"/>
        <end position="26"/>
    </location>
</feature>
<keyword evidence="3 12" id="KW-0812">Transmembrane</keyword>
<reference evidence="14" key="2">
    <citation type="submission" date="2020-02" db="EMBL/GenBank/DDBJ databases">
        <title>Esox lucius (northern pike) genome, fEsoLuc1, primary haplotype.</title>
        <authorList>
            <person name="Myers G."/>
            <person name="Karagic N."/>
            <person name="Meyer A."/>
            <person name="Pippel M."/>
            <person name="Reichard M."/>
            <person name="Winkler S."/>
            <person name="Tracey A."/>
            <person name="Sims Y."/>
            <person name="Howe K."/>
            <person name="Rhie A."/>
            <person name="Formenti G."/>
            <person name="Durbin R."/>
            <person name="Fedrigo O."/>
            <person name="Jarvis E.D."/>
        </authorList>
    </citation>
    <scope>NUCLEOTIDE SEQUENCE [LARGE SCALE GENOMIC DNA]</scope>
</reference>
<evidence type="ECO:0000256" key="8">
    <source>
        <dbReference type="ARBA" id="ARBA00023136"/>
    </source>
</evidence>
<feature type="transmembrane region" description="Helical" evidence="12">
    <location>
        <begin position="1069"/>
        <end position="1089"/>
    </location>
</feature>